<keyword evidence="2" id="KW-1185">Reference proteome</keyword>
<dbReference type="EMBL" id="JAIVGD010000011">
    <property type="protein sequence ID" value="KAH0769901.1"/>
    <property type="molecule type" value="Genomic_DNA"/>
</dbReference>
<organism evidence="1 2">
    <name type="scientific">Solanum tuberosum</name>
    <name type="common">Potato</name>
    <dbReference type="NCBI Taxonomy" id="4113"/>
    <lineage>
        <taxon>Eukaryota</taxon>
        <taxon>Viridiplantae</taxon>
        <taxon>Streptophyta</taxon>
        <taxon>Embryophyta</taxon>
        <taxon>Tracheophyta</taxon>
        <taxon>Spermatophyta</taxon>
        <taxon>Magnoliopsida</taxon>
        <taxon>eudicotyledons</taxon>
        <taxon>Gunneridae</taxon>
        <taxon>Pentapetalae</taxon>
        <taxon>asterids</taxon>
        <taxon>lamiids</taxon>
        <taxon>Solanales</taxon>
        <taxon>Solanaceae</taxon>
        <taxon>Solanoideae</taxon>
        <taxon>Solaneae</taxon>
        <taxon>Solanum</taxon>
    </lineage>
</organism>
<comment type="caution">
    <text evidence="1">The sequence shown here is derived from an EMBL/GenBank/DDBJ whole genome shotgun (WGS) entry which is preliminary data.</text>
</comment>
<dbReference type="Proteomes" id="UP000826656">
    <property type="component" value="Unassembled WGS sequence"/>
</dbReference>
<name>A0ABQ7VN08_SOLTU</name>
<reference evidence="1 2" key="1">
    <citation type="journal article" date="2021" name="bioRxiv">
        <title>Chromosome-scale and haplotype-resolved genome assembly of a tetraploid potato cultivar.</title>
        <authorList>
            <person name="Sun H."/>
            <person name="Jiao W.-B."/>
            <person name="Krause K."/>
            <person name="Campoy J.A."/>
            <person name="Goel M."/>
            <person name="Folz-Donahue K."/>
            <person name="Kukat C."/>
            <person name="Huettel B."/>
            <person name="Schneeberger K."/>
        </authorList>
    </citation>
    <scope>NUCLEOTIDE SEQUENCE [LARGE SCALE GENOMIC DNA]</scope>
    <source>
        <strain evidence="1">SolTubOtavaFocal</strain>
        <tissue evidence="1">Leaves</tissue>
    </source>
</reference>
<protein>
    <submittedName>
        <fullName evidence="1">Uncharacterized protein</fullName>
    </submittedName>
</protein>
<proteinExistence type="predicted"/>
<accession>A0ABQ7VN08</accession>
<evidence type="ECO:0000313" key="1">
    <source>
        <dbReference type="EMBL" id="KAH0769901.1"/>
    </source>
</evidence>
<evidence type="ECO:0000313" key="2">
    <source>
        <dbReference type="Proteomes" id="UP000826656"/>
    </source>
</evidence>
<gene>
    <name evidence="1" type="ORF">KY290_013882</name>
</gene>
<sequence>MWQILLTSPEQLVSEQAILGIDLMTRSKGQEETKDKLHQIQTQLQKLMEGMSSMSDHNA</sequence>